<organism evidence="1">
    <name type="scientific">Tetrahymena rostrata</name>
    <dbReference type="NCBI Taxonomy" id="5909"/>
    <lineage>
        <taxon>Eukaryota</taxon>
        <taxon>Sar</taxon>
        <taxon>Alveolata</taxon>
        <taxon>Ciliophora</taxon>
        <taxon>Intramacronucleata</taxon>
        <taxon>Oligohymenophorea</taxon>
        <taxon>Hymenostomatida</taxon>
        <taxon>Tetrahymenina</taxon>
        <taxon>Tetrahymenidae</taxon>
        <taxon>Tetrahymena</taxon>
    </lineage>
</organism>
<accession>A0A6G5NKF1</accession>
<proteinExistence type="predicted"/>
<protein>
    <submittedName>
        <fullName evidence="1">Ymf74</fullName>
    </submittedName>
</protein>
<geneLocation type="mitochondrion" evidence="1"/>
<name>A0A6G5NKF1_TETRO</name>
<dbReference type="EMBL" id="MG744347">
    <property type="protein sequence ID" value="QBI37922.1"/>
    <property type="molecule type" value="Genomic_DNA"/>
</dbReference>
<sequence length="163" mass="20041">MNYKKEVKYILKKRNYKFKKFKKLMLFSRYITNFLKNTVIFKKLNLKIKNNLLIIKYIYINSITHGLDLKYDNLVVQNLYQKNIYSSNFFKNKHIIAKNDDININKLYKFLILVENNNYINFEINNNTNDYFLNNLNLFFSIIWEYQILIKQIYLLKLILKCF</sequence>
<gene>
    <name evidence="1" type="primary">ymf74</name>
</gene>
<keyword evidence="1" id="KW-0496">Mitochondrion</keyword>
<evidence type="ECO:0000313" key="1">
    <source>
        <dbReference type="EMBL" id="QBI37922.1"/>
    </source>
</evidence>
<reference evidence="1" key="1">
    <citation type="submission" date="2018-01" db="EMBL/GenBank/DDBJ databases">
        <title>Tetrahymena rostrata mitochondrial DNA sequence.</title>
        <authorList>
            <person name="Billman-Jacobe H."/>
            <person name="Young N."/>
        </authorList>
    </citation>
    <scope>NUCLEOTIDE SEQUENCE</scope>
    <source>
        <strain evidence="1">TRO1</strain>
    </source>
</reference>
<dbReference type="AlphaFoldDB" id="A0A6G5NKF1"/>